<gene>
    <name evidence="5" type="ORF">K0504_08245</name>
</gene>
<accession>A0ABS7EGV5</accession>
<evidence type="ECO:0000256" key="3">
    <source>
        <dbReference type="SAM" id="Phobius"/>
    </source>
</evidence>
<feature type="transmembrane region" description="Helical" evidence="3">
    <location>
        <begin position="6"/>
        <end position="28"/>
    </location>
</feature>
<dbReference type="InterPro" id="IPR000160">
    <property type="entry name" value="GGDEF_dom"/>
</dbReference>
<feature type="transmembrane region" description="Helical" evidence="3">
    <location>
        <begin position="191"/>
        <end position="214"/>
    </location>
</feature>
<feature type="domain" description="GGDEF" evidence="4">
    <location>
        <begin position="256"/>
        <end position="387"/>
    </location>
</feature>
<keyword evidence="3" id="KW-0472">Membrane</keyword>
<dbReference type="Proteomes" id="UP001166251">
    <property type="component" value="Unassembled WGS sequence"/>
</dbReference>
<reference evidence="5" key="1">
    <citation type="submission" date="2021-07" db="EMBL/GenBank/DDBJ databases">
        <title>Neiella marina sp. nov., isolated from the intestinal content of sea cucumber Apostichopus japonicus.</title>
        <authorList>
            <person name="Bai X."/>
        </authorList>
    </citation>
    <scope>NUCLEOTIDE SEQUENCE</scope>
    <source>
        <strain evidence="5">126</strain>
    </source>
</reference>
<name>A0ABS7EGV5_9GAMM</name>
<dbReference type="SMART" id="SM00267">
    <property type="entry name" value="GGDEF"/>
    <property type="match status" value="1"/>
</dbReference>
<dbReference type="InterPro" id="IPR043128">
    <property type="entry name" value="Rev_trsase/Diguanyl_cyclase"/>
</dbReference>
<dbReference type="InterPro" id="IPR029787">
    <property type="entry name" value="Nucleotide_cyclase"/>
</dbReference>
<organism evidence="5 6">
    <name type="scientific">Neiella holothuriorum</name>
    <dbReference type="NCBI Taxonomy" id="2870530"/>
    <lineage>
        <taxon>Bacteria</taxon>
        <taxon>Pseudomonadati</taxon>
        <taxon>Pseudomonadota</taxon>
        <taxon>Gammaproteobacteria</taxon>
        <taxon>Alteromonadales</taxon>
        <taxon>Echinimonadaceae</taxon>
        <taxon>Neiella</taxon>
    </lineage>
</organism>
<dbReference type="CDD" id="cd01949">
    <property type="entry name" value="GGDEF"/>
    <property type="match status" value="1"/>
</dbReference>
<evidence type="ECO:0000313" key="6">
    <source>
        <dbReference type="Proteomes" id="UP001166251"/>
    </source>
</evidence>
<evidence type="ECO:0000259" key="4">
    <source>
        <dbReference type="PROSITE" id="PS50887"/>
    </source>
</evidence>
<sequence length="388" mass="43340">MDFSELQLFFIATPNIIISLLAAVYMYWGTPSATATSNACIRYFSLYFLMLFAAFCSIAGRNSLGEFVSVTIVQCCIAVALVMLVAGLIHRRQMSVKQFILKRHVITLAMIYVLSEVILFTYIQNVIAYRVITAFLFSSAVYTVCLSLTVPSSQPTRGERWMNLSLYISIVCCLLLLCITITPAITQYWQVLFITSMAFVVNIFALFAGLHAMLLDDHVQLYKKASNTDPLTQLHNRRYFYDQALKMISLAQRHQDDICVLICDIDKFKAINDSYGHDVGDQVIVAFAQTLQREKRAEDSLARFGGEEFVLLLPKTNLNGALGFAERLRQAIEKTQVPIGDKALAVAASFGIASCSSANIDDSLKQADQALYQAKAQGRNRVMVYEPA</sequence>
<dbReference type="Gene3D" id="3.30.70.270">
    <property type="match status" value="1"/>
</dbReference>
<keyword evidence="3" id="KW-1133">Transmembrane helix</keyword>
<proteinExistence type="predicted"/>
<dbReference type="PANTHER" id="PTHR45138:SF9">
    <property type="entry name" value="DIGUANYLATE CYCLASE DGCM-RELATED"/>
    <property type="match status" value="1"/>
</dbReference>
<dbReference type="RefSeq" id="WP_220103709.1">
    <property type="nucleotide sequence ID" value="NZ_JAHZSS010000008.1"/>
</dbReference>
<feature type="transmembrane region" description="Helical" evidence="3">
    <location>
        <begin position="67"/>
        <end position="89"/>
    </location>
</feature>
<feature type="transmembrane region" description="Helical" evidence="3">
    <location>
        <begin position="164"/>
        <end position="185"/>
    </location>
</feature>
<dbReference type="PROSITE" id="PS50887">
    <property type="entry name" value="GGDEF"/>
    <property type="match status" value="1"/>
</dbReference>
<keyword evidence="6" id="KW-1185">Reference proteome</keyword>
<evidence type="ECO:0000256" key="2">
    <source>
        <dbReference type="ARBA" id="ARBA00034247"/>
    </source>
</evidence>
<protein>
    <recommendedName>
        <fullName evidence="1">diguanylate cyclase</fullName>
        <ecNumber evidence="1">2.7.7.65</ecNumber>
    </recommendedName>
</protein>
<comment type="caution">
    <text evidence="5">The sequence shown here is derived from an EMBL/GenBank/DDBJ whole genome shotgun (WGS) entry which is preliminary data.</text>
</comment>
<feature type="transmembrane region" description="Helical" evidence="3">
    <location>
        <begin position="101"/>
        <end position="123"/>
    </location>
</feature>
<comment type="catalytic activity">
    <reaction evidence="2">
        <text>2 GTP = 3',3'-c-di-GMP + 2 diphosphate</text>
        <dbReference type="Rhea" id="RHEA:24898"/>
        <dbReference type="ChEBI" id="CHEBI:33019"/>
        <dbReference type="ChEBI" id="CHEBI:37565"/>
        <dbReference type="ChEBI" id="CHEBI:58805"/>
        <dbReference type="EC" id="2.7.7.65"/>
    </reaction>
</comment>
<dbReference type="InterPro" id="IPR050469">
    <property type="entry name" value="Diguanylate_Cyclase"/>
</dbReference>
<dbReference type="NCBIfam" id="TIGR00254">
    <property type="entry name" value="GGDEF"/>
    <property type="match status" value="1"/>
</dbReference>
<dbReference type="PANTHER" id="PTHR45138">
    <property type="entry name" value="REGULATORY COMPONENTS OF SENSORY TRANSDUCTION SYSTEM"/>
    <property type="match status" value="1"/>
</dbReference>
<evidence type="ECO:0000313" key="5">
    <source>
        <dbReference type="EMBL" id="MBW8191021.1"/>
    </source>
</evidence>
<keyword evidence="3" id="KW-0812">Transmembrane</keyword>
<dbReference type="EMBL" id="JAHZSS010000008">
    <property type="protein sequence ID" value="MBW8191021.1"/>
    <property type="molecule type" value="Genomic_DNA"/>
</dbReference>
<dbReference type="Pfam" id="PF00990">
    <property type="entry name" value="GGDEF"/>
    <property type="match status" value="1"/>
</dbReference>
<feature type="transmembrane region" description="Helical" evidence="3">
    <location>
        <begin position="129"/>
        <end position="152"/>
    </location>
</feature>
<feature type="transmembrane region" description="Helical" evidence="3">
    <location>
        <begin position="40"/>
        <end position="61"/>
    </location>
</feature>
<dbReference type="SUPFAM" id="SSF55073">
    <property type="entry name" value="Nucleotide cyclase"/>
    <property type="match status" value="1"/>
</dbReference>
<dbReference type="EC" id="2.7.7.65" evidence="1"/>
<evidence type="ECO:0000256" key="1">
    <source>
        <dbReference type="ARBA" id="ARBA00012528"/>
    </source>
</evidence>